<dbReference type="OrthoDB" id="7305320at2"/>
<keyword evidence="2" id="KW-1185">Reference proteome</keyword>
<name>A0A2K9NJB5_9PROT</name>
<accession>A0A2K9NJB5</accession>
<organism evidence="1 2">
    <name type="scientific">Niveispirillum cyanobacteriorum</name>
    <dbReference type="NCBI Taxonomy" id="1612173"/>
    <lineage>
        <taxon>Bacteria</taxon>
        <taxon>Pseudomonadati</taxon>
        <taxon>Pseudomonadota</taxon>
        <taxon>Alphaproteobacteria</taxon>
        <taxon>Rhodospirillales</taxon>
        <taxon>Azospirillaceae</taxon>
        <taxon>Niveispirillum</taxon>
    </lineage>
</organism>
<dbReference type="AlphaFoldDB" id="A0A2K9NJB5"/>
<geneLocation type="plasmid" evidence="1 2">
    <name>unnamed1</name>
</geneLocation>
<reference evidence="1 2" key="1">
    <citation type="submission" date="2017-12" db="EMBL/GenBank/DDBJ databases">
        <title>Genomes of bacteria within cyanobacterial aggregates.</title>
        <authorList>
            <person name="Cai H."/>
        </authorList>
    </citation>
    <scope>NUCLEOTIDE SEQUENCE [LARGE SCALE GENOMIC DNA]</scope>
    <source>
        <strain evidence="1 2">TH16</strain>
        <plasmid evidence="1 2">unnamed1</plasmid>
    </source>
</reference>
<dbReference type="RefSeq" id="WP_102114651.1">
    <property type="nucleotide sequence ID" value="NZ_BMGN01000001.1"/>
</dbReference>
<protein>
    <submittedName>
        <fullName evidence="1">Uncharacterized protein</fullName>
    </submittedName>
</protein>
<dbReference type="Proteomes" id="UP000234752">
    <property type="component" value="Plasmid unnamed1"/>
</dbReference>
<dbReference type="KEGG" id="ncb:C0V82_22325"/>
<sequence>MGYYDMVESSWQLSDAAQEYAQKAGRAVEPAEFWDKVFSQSPLVDAERTLRESPQRDRIFLKSPYGLQYRPAQKDWVPFRHGAVDLSNENNI</sequence>
<evidence type="ECO:0000313" key="1">
    <source>
        <dbReference type="EMBL" id="AUN33131.1"/>
    </source>
</evidence>
<keyword evidence="1" id="KW-0614">Plasmid</keyword>
<evidence type="ECO:0000313" key="2">
    <source>
        <dbReference type="Proteomes" id="UP000234752"/>
    </source>
</evidence>
<gene>
    <name evidence="1" type="ORF">C0V82_22325</name>
</gene>
<dbReference type="EMBL" id="CP025613">
    <property type="protein sequence ID" value="AUN33131.1"/>
    <property type="molecule type" value="Genomic_DNA"/>
</dbReference>
<proteinExistence type="predicted"/>